<dbReference type="EMBL" id="JACHWS010000001">
    <property type="protein sequence ID" value="MBB3036637.1"/>
    <property type="molecule type" value="Genomic_DNA"/>
</dbReference>
<name>A0A839RJQ7_9ACTN</name>
<dbReference type="Proteomes" id="UP000567922">
    <property type="component" value="Unassembled WGS sequence"/>
</dbReference>
<sequence length="243" mass="25343">MAFTLSVHAVTDRGLFRASNQDAIVVDGWFSQTQTGTLTCIAFPLERPTLVAVADGVGGNAAGDVASRIALLELVAAHKGWTSTKAISDGLAAISTQIESIAERIGQQGMATTIAGLAFGSTSILSFNVGDSRVYRVTADGVDQLSTDDVVPDEDGQPTHIITQCLGGSGETPQPHLAEIPLAAGRYIVCSDGIHGVLTASDIEAACHHIDGKDVAEKLIDTAIAHRTRDNYSLLVVDLAEAH</sequence>
<reference evidence="2 3" key="1">
    <citation type="submission" date="2020-08" db="EMBL/GenBank/DDBJ databases">
        <title>Sequencing the genomes of 1000 actinobacteria strains.</title>
        <authorList>
            <person name="Klenk H.-P."/>
        </authorList>
    </citation>
    <scope>NUCLEOTIDE SEQUENCE [LARGE SCALE GENOMIC DNA]</scope>
    <source>
        <strain evidence="2 3">DSM 45258</strain>
    </source>
</reference>
<dbReference type="CDD" id="cd00143">
    <property type="entry name" value="PP2Cc"/>
    <property type="match status" value="1"/>
</dbReference>
<gene>
    <name evidence="2" type="ORF">FHU29_001071</name>
</gene>
<dbReference type="SMART" id="SM00332">
    <property type="entry name" value="PP2Cc"/>
    <property type="match status" value="1"/>
</dbReference>
<organism evidence="2 3">
    <name type="scientific">Hoyosella altamirensis</name>
    <dbReference type="NCBI Taxonomy" id="616997"/>
    <lineage>
        <taxon>Bacteria</taxon>
        <taxon>Bacillati</taxon>
        <taxon>Actinomycetota</taxon>
        <taxon>Actinomycetes</taxon>
        <taxon>Mycobacteriales</taxon>
        <taxon>Hoyosellaceae</taxon>
        <taxon>Hoyosella</taxon>
    </lineage>
</organism>
<dbReference type="SUPFAM" id="SSF81606">
    <property type="entry name" value="PP2C-like"/>
    <property type="match status" value="1"/>
</dbReference>
<dbReference type="InterPro" id="IPR036457">
    <property type="entry name" value="PPM-type-like_dom_sf"/>
</dbReference>
<comment type="caution">
    <text evidence="2">The sequence shown here is derived from an EMBL/GenBank/DDBJ whole genome shotgun (WGS) entry which is preliminary data.</text>
</comment>
<keyword evidence="3" id="KW-1185">Reference proteome</keyword>
<dbReference type="Gene3D" id="3.60.40.10">
    <property type="entry name" value="PPM-type phosphatase domain"/>
    <property type="match status" value="1"/>
</dbReference>
<dbReference type="AlphaFoldDB" id="A0A839RJQ7"/>
<feature type="domain" description="PPM-type phosphatase" evidence="1">
    <location>
        <begin position="6"/>
        <end position="239"/>
    </location>
</feature>
<evidence type="ECO:0000313" key="3">
    <source>
        <dbReference type="Proteomes" id="UP000567922"/>
    </source>
</evidence>
<accession>A0A839RJQ7</accession>
<dbReference type="InterPro" id="IPR001932">
    <property type="entry name" value="PPM-type_phosphatase-like_dom"/>
</dbReference>
<proteinExistence type="predicted"/>
<protein>
    <submittedName>
        <fullName evidence="2">Serine/threonine protein phosphatase PrpC</fullName>
    </submittedName>
</protein>
<dbReference type="RefSeq" id="WP_064440982.1">
    <property type="nucleotide sequence ID" value="NZ_BDDI01000010.1"/>
</dbReference>
<evidence type="ECO:0000259" key="1">
    <source>
        <dbReference type="PROSITE" id="PS51746"/>
    </source>
</evidence>
<dbReference type="PROSITE" id="PS51746">
    <property type="entry name" value="PPM_2"/>
    <property type="match status" value="1"/>
</dbReference>
<evidence type="ECO:0000313" key="2">
    <source>
        <dbReference type="EMBL" id="MBB3036637.1"/>
    </source>
</evidence>
<dbReference type="Pfam" id="PF13672">
    <property type="entry name" value="PP2C_2"/>
    <property type="match status" value="1"/>
</dbReference>
<dbReference type="SMART" id="SM00331">
    <property type="entry name" value="PP2C_SIG"/>
    <property type="match status" value="1"/>
</dbReference>